<reference evidence="1" key="1">
    <citation type="journal article" date="2023" name="G3 (Bethesda)">
        <title>Whole genome assemblies of Zophobas morio and Tenebrio molitor.</title>
        <authorList>
            <person name="Kaur S."/>
            <person name="Stinson S.A."/>
            <person name="diCenzo G.C."/>
        </authorList>
    </citation>
    <scope>NUCLEOTIDE SEQUENCE</scope>
    <source>
        <strain evidence="1">QUZm001</strain>
    </source>
</reference>
<keyword evidence="2" id="KW-1185">Reference proteome</keyword>
<evidence type="ECO:0000313" key="1">
    <source>
        <dbReference type="EMBL" id="KAJ3666201.1"/>
    </source>
</evidence>
<gene>
    <name evidence="1" type="ORF">Zmor_001654</name>
</gene>
<proteinExistence type="predicted"/>
<organism evidence="1 2">
    <name type="scientific">Zophobas morio</name>
    <dbReference type="NCBI Taxonomy" id="2755281"/>
    <lineage>
        <taxon>Eukaryota</taxon>
        <taxon>Metazoa</taxon>
        <taxon>Ecdysozoa</taxon>
        <taxon>Arthropoda</taxon>
        <taxon>Hexapoda</taxon>
        <taxon>Insecta</taxon>
        <taxon>Pterygota</taxon>
        <taxon>Neoptera</taxon>
        <taxon>Endopterygota</taxon>
        <taxon>Coleoptera</taxon>
        <taxon>Polyphaga</taxon>
        <taxon>Cucujiformia</taxon>
        <taxon>Tenebrionidae</taxon>
        <taxon>Zophobas</taxon>
    </lineage>
</organism>
<dbReference type="Proteomes" id="UP001168821">
    <property type="component" value="Unassembled WGS sequence"/>
</dbReference>
<comment type="caution">
    <text evidence="1">The sequence shown here is derived from an EMBL/GenBank/DDBJ whole genome shotgun (WGS) entry which is preliminary data.</text>
</comment>
<protein>
    <submittedName>
        <fullName evidence="1">Uncharacterized protein</fullName>
    </submittedName>
</protein>
<sequence>MERGRDIARWDKRKYMDLFVGFFWEGSEEVIFKGSLTKIRPMMDGRDKPARDNGDNWGCTCTCYNIIQVSILFRFEIIVGRVPK</sequence>
<dbReference type="AlphaFoldDB" id="A0AA38MT01"/>
<name>A0AA38MT01_9CUCU</name>
<evidence type="ECO:0000313" key="2">
    <source>
        <dbReference type="Proteomes" id="UP001168821"/>
    </source>
</evidence>
<dbReference type="EMBL" id="JALNTZ010000001">
    <property type="protein sequence ID" value="KAJ3666201.1"/>
    <property type="molecule type" value="Genomic_DNA"/>
</dbReference>
<accession>A0AA38MT01</accession>